<dbReference type="SUPFAM" id="SSF53822">
    <property type="entry name" value="Periplasmic binding protein-like I"/>
    <property type="match status" value="1"/>
</dbReference>
<dbReference type="InterPro" id="IPR028082">
    <property type="entry name" value="Peripla_BP_I"/>
</dbReference>
<protein>
    <recommendedName>
        <fullName evidence="3">DUF3798 domain-containing protein</fullName>
    </recommendedName>
</protein>
<dbReference type="EMBL" id="CP059066">
    <property type="protein sequence ID" value="QSQ08064.1"/>
    <property type="molecule type" value="Genomic_DNA"/>
</dbReference>
<organism evidence="1 2">
    <name type="scientific">Koleobacter methoxysyntrophicus</name>
    <dbReference type="NCBI Taxonomy" id="2751313"/>
    <lineage>
        <taxon>Bacteria</taxon>
        <taxon>Bacillati</taxon>
        <taxon>Bacillota</taxon>
        <taxon>Clostridia</taxon>
        <taxon>Koleobacterales</taxon>
        <taxon>Koleobacteraceae</taxon>
        <taxon>Koleobacter</taxon>
    </lineage>
</organism>
<name>A0A8A0RK35_9FIRM</name>
<evidence type="ECO:0000313" key="1">
    <source>
        <dbReference type="EMBL" id="QSQ08064.1"/>
    </source>
</evidence>
<dbReference type="InterPro" id="IPR024258">
    <property type="entry name" value="DUF3798"/>
</dbReference>
<evidence type="ECO:0008006" key="3">
    <source>
        <dbReference type="Google" id="ProtNLM"/>
    </source>
</evidence>
<proteinExistence type="predicted"/>
<dbReference type="KEGG" id="kme:H0A61_00384"/>
<dbReference type="AlphaFoldDB" id="A0A8A0RK35"/>
<evidence type="ECO:0000313" key="2">
    <source>
        <dbReference type="Proteomes" id="UP000662904"/>
    </source>
</evidence>
<dbReference type="Proteomes" id="UP000662904">
    <property type="component" value="Chromosome"/>
</dbReference>
<accession>A0A8A0RK35</accession>
<sequence>MVLLLTAGLAACTQQGGQDTGAEDDWKIGIMTGTVSQGEEEYVAAQEIVKKYGEERVIHKTYPDNFMKEQETTITQIVSMAADPKVKAIVVCQAVPGTAAAIEKVRETRDDILFIAGVPHEDPLMIAEKADLCLETDNLKRGETIIELAHRMGAKKFLHYSFPRHMSYELLSKRRDIFRATCEKLGIEFIDVTAPDPMGDAGIPGAQQFILEDVPRQVAQHGKDIALFSTNCAMQEPLIRKALDEGAIYPEQCCPSPYHAYPGALGIEIPPDKAGDVSFILEEIKKKVEEKGNSGRMATWKAPANMAMVRAGAEYAILYAKGEVEGVDIDKVIEVLKNEAGEVQVSFYEGTDNFLMFVGESIIF</sequence>
<gene>
    <name evidence="1" type="ORF">H0A61_00384</name>
</gene>
<dbReference type="RefSeq" id="WP_241754971.1">
    <property type="nucleotide sequence ID" value="NZ_CP059066.1"/>
</dbReference>
<keyword evidence="2" id="KW-1185">Reference proteome</keyword>
<dbReference type="Pfam" id="PF12683">
    <property type="entry name" value="DUF3798"/>
    <property type="match status" value="1"/>
</dbReference>
<dbReference type="Gene3D" id="3.40.50.11390">
    <property type="match status" value="1"/>
</dbReference>
<reference evidence="1" key="1">
    <citation type="submission" date="2020-07" db="EMBL/GenBank/DDBJ databases">
        <title>Koleobacter methoxysyntrophicus gen. nov., sp. nov., a novel anaerobic bacterium isolated from deep subsurface oil field and proposal of Koleobacterales ord. nov. in the phylum Firmicutes.</title>
        <authorList>
            <person name="Sakamoto S."/>
            <person name="Tamaki H."/>
        </authorList>
    </citation>
    <scope>NUCLEOTIDE SEQUENCE</scope>
    <source>
        <strain evidence="1">NRmbB1</strain>
    </source>
</reference>